<dbReference type="InterPro" id="IPR029058">
    <property type="entry name" value="AB_hydrolase_fold"/>
</dbReference>
<evidence type="ECO:0000256" key="1">
    <source>
        <dbReference type="ARBA" id="ARBA00022801"/>
    </source>
</evidence>
<comment type="caution">
    <text evidence="3">The sequence shown here is derived from an EMBL/GenBank/DDBJ whole genome shotgun (WGS) entry which is preliminary data.</text>
</comment>
<dbReference type="InterPro" id="IPR050300">
    <property type="entry name" value="GDXG_lipolytic_enzyme"/>
</dbReference>
<evidence type="ECO:0000313" key="4">
    <source>
        <dbReference type="Proteomes" id="UP000298017"/>
    </source>
</evidence>
<dbReference type="AlphaFoldDB" id="A0AAX2SD26"/>
<dbReference type="EMBL" id="SPNK01000008">
    <property type="protein sequence ID" value="TFI00686.1"/>
    <property type="molecule type" value="Genomic_DNA"/>
</dbReference>
<dbReference type="Gene3D" id="3.40.50.1820">
    <property type="entry name" value="alpha/beta hydrolase"/>
    <property type="match status" value="1"/>
</dbReference>
<evidence type="ECO:0000313" key="3">
    <source>
        <dbReference type="EMBL" id="TFI00686.1"/>
    </source>
</evidence>
<organism evidence="3 4">
    <name type="scientific">Kocuria rhizophila</name>
    <dbReference type="NCBI Taxonomy" id="72000"/>
    <lineage>
        <taxon>Bacteria</taxon>
        <taxon>Bacillati</taxon>
        <taxon>Actinomycetota</taxon>
        <taxon>Actinomycetes</taxon>
        <taxon>Micrococcales</taxon>
        <taxon>Micrococcaceae</taxon>
        <taxon>Kocuria</taxon>
    </lineage>
</organism>
<dbReference type="SUPFAM" id="SSF53474">
    <property type="entry name" value="alpha/beta-Hydrolases"/>
    <property type="match status" value="1"/>
</dbReference>
<dbReference type="Proteomes" id="UP000298017">
    <property type="component" value="Unassembled WGS sequence"/>
</dbReference>
<reference evidence="3 4" key="1">
    <citation type="submission" date="2019-03" db="EMBL/GenBank/DDBJ databases">
        <title>Genome Sequencing and Assembly of Various Microbes Isolated from Alder Root Nodule.</title>
        <authorList>
            <person name="Swanson E."/>
            <person name="Sevigny J.L."/>
            <person name="Pesce C."/>
            <person name="Davis I."/>
            <person name="Kleiner V."/>
            <person name="Tisa L."/>
        </authorList>
    </citation>
    <scope>NUCLEOTIDE SEQUENCE [LARGE SCALE GENOMIC DNA]</scope>
    <source>
        <strain evidence="3 4">4R-31</strain>
    </source>
</reference>
<feature type="domain" description="Alpha/beta hydrolase fold-3" evidence="2">
    <location>
        <begin position="61"/>
        <end position="247"/>
    </location>
</feature>
<gene>
    <name evidence="3" type="ORF">E4P33_08450</name>
</gene>
<keyword evidence="1" id="KW-0378">Hydrolase</keyword>
<dbReference type="PANTHER" id="PTHR48081:SF8">
    <property type="entry name" value="ALPHA_BETA HYDROLASE FOLD-3 DOMAIN-CONTAINING PROTEIN-RELATED"/>
    <property type="match status" value="1"/>
</dbReference>
<keyword evidence="4" id="KW-1185">Reference proteome</keyword>
<dbReference type="Pfam" id="PF07859">
    <property type="entry name" value="Abhydrolase_3"/>
    <property type="match status" value="1"/>
</dbReference>
<proteinExistence type="predicted"/>
<dbReference type="GO" id="GO:0016787">
    <property type="term" value="F:hydrolase activity"/>
    <property type="evidence" value="ECO:0007669"/>
    <property type="project" value="UniProtKB-KW"/>
</dbReference>
<sequence>MYGPAYGDEMIDIEALRQSARRRAAARPRSLFDGMIRDEHVGGIATRSYTPHEKMTDAIVYFSHGGYGVFGDLDLQDAYCRRLATVLRRRVVAVDYRLAPENSFFDAVDDLESCIRGQAGTTGVILGGDSAGGAVSVAAGDRIGATVRALILTNPNLDLTLQSFDRQAPQGPDWELLHRAFTLWSRPLPLQEAPEFHRPEKSPPPIFLAVGSEDSLVPEARLLATICASRGWDCELNIVNGRGHGFMSDPDSADLVIRRADAFIRRHLAVS</sequence>
<accession>A0AAX2SD26</accession>
<evidence type="ECO:0000259" key="2">
    <source>
        <dbReference type="Pfam" id="PF07859"/>
    </source>
</evidence>
<dbReference type="PANTHER" id="PTHR48081">
    <property type="entry name" value="AB HYDROLASE SUPERFAMILY PROTEIN C4A8.06C"/>
    <property type="match status" value="1"/>
</dbReference>
<protein>
    <recommendedName>
        <fullName evidence="2">Alpha/beta hydrolase fold-3 domain-containing protein</fullName>
    </recommendedName>
</protein>
<name>A0AAX2SD26_KOCRH</name>
<dbReference type="InterPro" id="IPR013094">
    <property type="entry name" value="AB_hydrolase_3"/>
</dbReference>